<name>A0A0N4XCE5_NIPBR</name>
<dbReference type="STRING" id="27835.A0A0N4XCE5"/>
<reference evidence="4" key="1">
    <citation type="submission" date="2017-02" db="UniProtKB">
        <authorList>
            <consortium name="WormBaseParasite"/>
        </authorList>
    </citation>
    <scope>IDENTIFICATION</scope>
</reference>
<feature type="region of interest" description="Disordered" evidence="1">
    <location>
        <begin position="43"/>
        <end position="123"/>
    </location>
</feature>
<protein>
    <submittedName>
        <fullName evidence="4">39S ribosomal protein L47, mitochondrial</fullName>
    </submittedName>
</protein>
<dbReference type="EMBL" id="UYSL01000027">
    <property type="protein sequence ID" value="VDL62365.1"/>
    <property type="molecule type" value="Genomic_DNA"/>
</dbReference>
<organism evidence="4">
    <name type="scientific">Nippostrongylus brasiliensis</name>
    <name type="common">Rat hookworm</name>
    <dbReference type="NCBI Taxonomy" id="27835"/>
    <lineage>
        <taxon>Eukaryota</taxon>
        <taxon>Metazoa</taxon>
        <taxon>Ecdysozoa</taxon>
        <taxon>Nematoda</taxon>
        <taxon>Chromadorea</taxon>
        <taxon>Rhabditida</taxon>
        <taxon>Rhabditina</taxon>
        <taxon>Rhabditomorpha</taxon>
        <taxon>Strongyloidea</taxon>
        <taxon>Heligmosomidae</taxon>
        <taxon>Nippostrongylus</taxon>
    </lineage>
</organism>
<accession>A0A0N4XCE5</accession>
<dbReference type="AlphaFoldDB" id="A0A0N4XCE5"/>
<reference evidence="2 3" key="2">
    <citation type="submission" date="2018-11" db="EMBL/GenBank/DDBJ databases">
        <authorList>
            <consortium name="Pathogen Informatics"/>
        </authorList>
    </citation>
    <scope>NUCLEOTIDE SEQUENCE [LARGE SCALE GENOMIC DNA]</scope>
</reference>
<dbReference type="Gene3D" id="1.10.510.10">
    <property type="entry name" value="Transferase(Phosphotransferase) domain 1"/>
    <property type="match status" value="1"/>
</dbReference>
<sequence>MRGDLPWQKNRTLNYYSRPNYRLLYRLLENVRIVKNIKYTDPFDWELSNTPRTSDEKDTTEQEATSRAAIRTNSDSRVKMSSSTNLPESSDELSSPAPERAAATGNEQNPFPESLFSPNPLGF</sequence>
<evidence type="ECO:0000313" key="4">
    <source>
        <dbReference type="WBParaSite" id="NBR_0000011601-mRNA-1"/>
    </source>
</evidence>
<gene>
    <name evidence="2" type="ORF">NBR_LOCUS117</name>
</gene>
<dbReference type="WBParaSite" id="NBR_0000011601-mRNA-1">
    <property type="protein sequence ID" value="NBR_0000011601-mRNA-1"/>
    <property type="gene ID" value="NBR_0000011601"/>
</dbReference>
<feature type="compositionally biased region" description="Polar residues" evidence="1">
    <location>
        <begin position="71"/>
        <end position="88"/>
    </location>
</feature>
<evidence type="ECO:0000313" key="3">
    <source>
        <dbReference type="Proteomes" id="UP000271162"/>
    </source>
</evidence>
<proteinExistence type="predicted"/>
<dbReference type="Proteomes" id="UP000271162">
    <property type="component" value="Unassembled WGS sequence"/>
</dbReference>
<evidence type="ECO:0000313" key="2">
    <source>
        <dbReference type="EMBL" id="VDL62365.1"/>
    </source>
</evidence>
<keyword evidence="3" id="KW-1185">Reference proteome</keyword>
<evidence type="ECO:0000256" key="1">
    <source>
        <dbReference type="SAM" id="MobiDB-lite"/>
    </source>
</evidence>